<sequence>MSQPTLFVSGSETGNLAVSSGLLHQSWNAIGSLYSEVNSQNQALRWRVVEESNQILIAFVTSPVWTRQHLQQEGDLVSLQTLKQENFSQFDFLIPSNNSSVSIHRAAITLFRSHVDELIKLIDKYYDSTPRKWSLKTPLVITGHALGGSIASLFTLLLLDFLNQISTEHTLLCVTFGSPLLGDTGLQQVISECERWKACFLHLVANKDYLPRLFMTHTNLPYKPFGTFLLCSESGSTCADDPSAVLELLKATGLESTNQASNGDLPLDYYGNRVKDLESRVKLEGNSRLRVSTVDPLLAGISLQLEIFGDDSMLQRQNQTGDLDNLIKKLKERETACWLKKRKEMNPKKKLNDVKVKMTYMGQYKMKYKTSDMGYYDIYKNMQFNVDIDIARYKKFLEIYWKDIVEKAEKIPYKVMARIRTGHLYAGTNYRRMVEPLDIAEFYRESGRRDYEKNGRSKHYILLEKWVQDDPDRDGTATNPPSDEKKKKIAGMLTEDSCFWAKVEEAIISCKLLKDATSSDQEKQSSMEYLKWFEEYVMKQINNYAVSPEIFLEQSSFMNTWWEEFQQVMGPAHSSPIFEFMKNGRYRQYKNGCY</sequence>
<dbReference type="Proteomes" id="UP001159364">
    <property type="component" value="Linkage Group LG01"/>
</dbReference>
<evidence type="ECO:0000313" key="10">
    <source>
        <dbReference type="Proteomes" id="UP001159364"/>
    </source>
</evidence>
<dbReference type="Pfam" id="PF18117">
    <property type="entry name" value="EDS1_EP"/>
    <property type="match status" value="1"/>
</dbReference>
<proteinExistence type="predicted"/>
<dbReference type="InterPro" id="IPR044603">
    <property type="entry name" value="SAG101-like"/>
</dbReference>
<dbReference type="GO" id="GO:0052689">
    <property type="term" value="F:carboxylic ester hydrolase activity"/>
    <property type="evidence" value="ECO:0007669"/>
    <property type="project" value="InterPro"/>
</dbReference>
<dbReference type="EMBL" id="JAIWQS010000001">
    <property type="protein sequence ID" value="KAJ8775130.1"/>
    <property type="molecule type" value="Genomic_DNA"/>
</dbReference>
<dbReference type="InterPro" id="IPR041266">
    <property type="entry name" value="EDS1_EP"/>
</dbReference>
<comment type="caution">
    <text evidence="9">The sequence shown here is derived from an EMBL/GenBank/DDBJ whole genome shotgun (WGS) entry which is preliminary data.</text>
</comment>
<dbReference type="InterPro" id="IPR029058">
    <property type="entry name" value="AB_hydrolase_fold"/>
</dbReference>
<keyword evidence="3" id="KW-0963">Cytoplasm</keyword>
<organism evidence="9 10">
    <name type="scientific">Erythroxylum novogranatense</name>
    <dbReference type="NCBI Taxonomy" id="1862640"/>
    <lineage>
        <taxon>Eukaryota</taxon>
        <taxon>Viridiplantae</taxon>
        <taxon>Streptophyta</taxon>
        <taxon>Embryophyta</taxon>
        <taxon>Tracheophyta</taxon>
        <taxon>Spermatophyta</taxon>
        <taxon>Magnoliopsida</taxon>
        <taxon>eudicotyledons</taxon>
        <taxon>Gunneridae</taxon>
        <taxon>Pentapetalae</taxon>
        <taxon>rosids</taxon>
        <taxon>fabids</taxon>
        <taxon>Malpighiales</taxon>
        <taxon>Erythroxylaceae</taxon>
        <taxon>Erythroxylum</taxon>
    </lineage>
</organism>
<dbReference type="InterPro" id="IPR002921">
    <property type="entry name" value="Fungal_lipase-type"/>
</dbReference>
<dbReference type="GO" id="GO:0006629">
    <property type="term" value="P:lipid metabolic process"/>
    <property type="evidence" value="ECO:0007669"/>
    <property type="project" value="InterPro"/>
</dbReference>
<evidence type="ECO:0000259" key="8">
    <source>
        <dbReference type="Pfam" id="PF18117"/>
    </source>
</evidence>
<keyword evidence="4" id="KW-0378">Hydrolase</keyword>
<evidence type="ECO:0000256" key="5">
    <source>
        <dbReference type="ARBA" id="ARBA00022821"/>
    </source>
</evidence>
<comment type="subcellular location">
    <subcellularLocation>
        <location evidence="2">Cytoplasm</location>
    </subcellularLocation>
    <subcellularLocation>
        <location evidence="1">Nucleus</location>
    </subcellularLocation>
</comment>
<name>A0AAV8U9X1_9ROSI</name>
<protein>
    <recommendedName>
        <fullName evidence="11">Senescence-associated carboxylesterase 101</fullName>
    </recommendedName>
</protein>
<evidence type="ECO:0000313" key="9">
    <source>
        <dbReference type="EMBL" id="KAJ8775130.1"/>
    </source>
</evidence>
<reference evidence="9 10" key="1">
    <citation type="submission" date="2021-09" db="EMBL/GenBank/DDBJ databases">
        <title>Genomic insights and catalytic innovation underlie evolution of tropane alkaloids biosynthesis.</title>
        <authorList>
            <person name="Wang Y.-J."/>
            <person name="Tian T."/>
            <person name="Huang J.-P."/>
            <person name="Huang S.-X."/>
        </authorList>
    </citation>
    <scope>NUCLEOTIDE SEQUENCE [LARGE SCALE GENOMIC DNA]</scope>
    <source>
        <strain evidence="9">KIB-2018</strain>
        <tissue evidence="9">Leaf</tissue>
    </source>
</reference>
<evidence type="ECO:0000256" key="2">
    <source>
        <dbReference type="ARBA" id="ARBA00004496"/>
    </source>
</evidence>
<accession>A0AAV8U9X1</accession>
<evidence type="ECO:0000259" key="7">
    <source>
        <dbReference type="Pfam" id="PF01764"/>
    </source>
</evidence>
<dbReference type="Pfam" id="PF01764">
    <property type="entry name" value="Lipase_3"/>
    <property type="match status" value="1"/>
</dbReference>
<keyword evidence="10" id="KW-1185">Reference proteome</keyword>
<feature type="domain" description="Fungal lipase-type" evidence="7">
    <location>
        <begin position="96"/>
        <end position="215"/>
    </location>
</feature>
<keyword evidence="5" id="KW-0611">Plant defense</keyword>
<dbReference type="PANTHER" id="PTHR46898:SF3">
    <property type="entry name" value="FUNGAL LIPASE-LIKE DOMAIN-CONTAINING PROTEIN"/>
    <property type="match status" value="1"/>
</dbReference>
<dbReference type="PANTHER" id="PTHR46898">
    <property type="entry name" value="SENESCENCE-ASSOCIATED CARBOXYLESTERASE 101"/>
    <property type="match status" value="1"/>
</dbReference>
<evidence type="ECO:0008006" key="11">
    <source>
        <dbReference type="Google" id="ProtNLM"/>
    </source>
</evidence>
<evidence type="ECO:0000256" key="1">
    <source>
        <dbReference type="ARBA" id="ARBA00004123"/>
    </source>
</evidence>
<dbReference type="GO" id="GO:0005634">
    <property type="term" value="C:nucleus"/>
    <property type="evidence" value="ECO:0007669"/>
    <property type="project" value="UniProtKB-SubCell"/>
</dbReference>
<evidence type="ECO:0000256" key="3">
    <source>
        <dbReference type="ARBA" id="ARBA00022490"/>
    </source>
</evidence>
<dbReference type="GO" id="GO:0005737">
    <property type="term" value="C:cytoplasm"/>
    <property type="evidence" value="ECO:0007669"/>
    <property type="project" value="UniProtKB-SubCell"/>
</dbReference>
<evidence type="ECO:0000256" key="4">
    <source>
        <dbReference type="ARBA" id="ARBA00022801"/>
    </source>
</evidence>
<evidence type="ECO:0000256" key="6">
    <source>
        <dbReference type="ARBA" id="ARBA00023242"/>
    </source>
</evidence>
<gene>
    <name evidence="9" type="ORF">K2173_020134</name>
</gene>
<feature type="domain" description="EDS1 EP" evidence="8">
    <location>
        <begin position="363"/>
        <end position="580"/>
    </location>
</feature>
<dbReference type="AlphaFoldDB" id="A0AAV8U9X1"/>
<dbReference type="GO" id="GO:0006952">
    <property type="term" value="P:defense response"/>
    <property type="evidence" value="ECO:0007669"/>
    <property type="project" value="UniProtKB-KW"/>
</dbReference>
<dbReference type="SUPFAM" id="SSF53474">
    <property type="entry name" value="alpha/beta-Hydrolases"/>
    <property type="match status" value="1"/>
</dbReference>
<keyword evidence="6" id="KW-0539">Nucleus</keyword>
<dbReference type="Gene3D" id="3.40.50.1820">
    <property type="entry name" value="alpha/beta hydrolase"/>
    <property type="match status" value="1"/>
</dbReference>